<dbReference type="AlphaFoldDB" id="A0A1V2ETD3"/>
<accession>A0A1V2ETD3</accession>
<dbReference type="EMBL" id="MPSB01000011">
    <property type="protein sequence ID" value="ONF95404.1"/>
    <property type="molecule type" value="Genomic_DNA"/>
</dbReference>
<comment type="caution">
    <text evidence="1">The sequence shown here is derived from an EMBL/GenBank/DDBJ whole genome shotgun (WGS) entry which is preliminary data.</text>
</comment>
<protein>
    <submittedName>
        <fullName evidence="1">Uncharacterized protein</fullName>
    </submittedName>
</protein>
<dbReference type="Proteomes" id="UP000188729">
    <property type="component" value="Unassembled WGS sequence"/>
</dbReference>
<sequence>MAYIAFDTIDGGPSSAFPSAPAAPALIETAEDIDKAAGSRLGALEWAVVALARRDTLSSLRAPGRMSTALRAILRQNNPRLADERLEALRRMAVLAWHHSFQVPTSELRAFFGAGFTVGQYEAMMASIVATRAKEPPRR</sequence>
<evidence type="ECO:0000313" key="1">
    <source>
        <dbReference type="EMBL" id="ONF95404.1"/>
    </source>
</evidence>
<dbReference type="STRING" id="1915074.SPHI_23010"/>
<gene>
    <name evidence="1" type="ORF">SPHI_23010</name>
</gene>
<organism evidence="1 2">
    <name type="scientific">Sphingomonas jeddahensis</name>
    <dbReference type="NCBI Taxonomy" id="1915074"/>
    <lineage>
        <taxon>Bacteria</taxon>
        <taxon>Pseudomonadati</taxon>
        <taxon>Pseudomonadota</taxon>
        <taxon>Alphaproteobacteria</taxon>
        <taxon>Sphingomonadales</taxon>
        <taxon>Sphingomonadaceae</taxon>
        <taxon>Sphingomonas</taxon>
    </lineage>
</organism>
<evidence type="ECO:0000313" key="2">
    <source>
        <dbReference type="Proteomes" id="UP000188729"/>
    </source>
</evidence>
<keyword evidence="2" id="KW-1185">Reference proteome</keyword>
<name>A0A1V2ETD3_9SPHN</name>
<dbReference type="RefSeq" id="WP_076745086.1">
    <property type="nucleotide sequence ID" value="NZ_MPSB01000011.1"/>
</dbReference>
<proteinExistence type="predicted"/>
<reference evidence="1 2" key="1">
    <citation type="submission" date="2016-11" db="EMBL/GenBank/DDBJ databases">
        <title>Genome sequence of Sphingomonas jeddahensis G39.</title>
        <authorList>
            <person name="Poehlein A."/>
            <person name="Wuebbeler J.H."/>
            <person name="Steinbuechel A."/>
            <person name="Daniel R."/>
        </authorList>
    </citation>
    <scope>NUCLEOTIDE SEQUENCE [LARGE SCALE GENOMIC DNA]</scope>
    <source>
        <strain evidence="1 2">G39</strain>
    </source>
</reference>